<dbReference type="InterPro" id="IPR036397">
    <property type="entry name" value="RNaseH_sf"/>
</dbReference>
<dbReference type="InterPro" id="IPR050863">
    <property type="entry name" value="CenT-Element_Derived"/>
</dbReference>
<comment type="similarity">
    <text evidence="1">Belongs to the tigger transposable element derived protein family.</text>
</comment>
<evidence type="ECO:0000313" key="6">
    <source>
        <dbReference type="Proteomes" id="UP000429607"/>
    </source>
</evidence>
<dbReference type="SUPFAM" id="SSF46689">
    <property type="entry name" value="Homeodomain-like"/>
    <property type="match status" value="1"/>
</dbReference>
<feature type="domain" description="HTH CENPB-type" evidence="4">
    <location>
        <begin position="59"/>
        <end position="128"/>
    </location>
</feature>
<dbReference type="GO" id="GO:0005634">
    <property type="term" value="C:nucleus"/>
    <property type="evidence" value="ECO:0007669"/>
    <property type="project" value="TreeGrafter"/>
</dbReference>
<dbReference type="PANTHER" id="PTHR19303:SF74">
    <property type="entry name" value="POGO TRANSPOSABLE ELEMENT WITH KRAB DOMAIN"/>
    <property type="match status" value="1"/>
</dbReference>
<dbReference type="Pfam" id="PF03184">
    <property type="entry name" value="DDE_1"/>
    <property type="match status" value="1"/>
</dbReference>
<accession>A0A6A3HGE4</accession>
<dbReference type="InterPro" id="IPR006600">
    <property type="entry name" value="HTH_CenpB_DNA-bd_dom"/>
</dbReference>
<keyword evidence="2" id="KW-0238">DNA-binding</keyword>
<sequence length="472" mass="52031">MQFGAILRMASNYTQDRLTAAVERVLSGNPAARVAAEFQIPVSTLRKWVSNAKKGIVRQRRGPKPLLPLDTEEAIQDWIIDRQIVRHPVGRADIMKKAIEITELVAGRAVTDGWYTRFRQRHPDLTDRSAQVLSRTRNTVDFDDARLLFSSLAKAIIESNASADQVFNMDETAFYKAPKSKRVVAVRRSKNVWMATPTTSFHMTTIACGSAAGFVVPPVFILPGKTVSLDILQGVEVPGAGVTGTPTGFLNMELFELWLSIFAAAVPPTVKRPLILVMDGCGSHYSSAIIEHATKLQVVLVCLPANATHLFQPLDVAVFASFKGKLRVLVNEFLDEDEAGGYSIDKATAVSIACMAWKGCKFATNVKSGFEVCGLFPLSLVNMQHRMDIYTRNGTPADIRLAAWLQAELAIRREILTLPLPATKSKGRKRKTAPVSGQILTAAMMKKIEDQQQKKKSRGKKSTPPIGARRYR</sequence>
<dbReference type="PROSITE" id="PS51253">
    <property type="entry name" value="HTH_CENPB"/>
    <property type="match status" value="1"/>
</dbReference>
<evidence type="ECO:0000256" key="1">
    <source>
        <dbReference type="ARBA" id="ARBA00010881"/>
    </source>
</evidence>
<dbReference type="Proteomes" id="UP000429607">
    <property type="component" value="Unassembled WGS sequence"/>
</dbReference>
<comment type="caution">
    <text evidence="5">The sequence shown here is derived from an EMBL/GenBank/DDBJ whole genome shotgun (WGS) entry which is preliminary data.</text>
</comment>
<dbReference type="EMBL" id="QXFV01004693">
    <property type="protein sequence ID" value="KAE8968277.1"/>
    <property type="molecule type" value="Genomic_DNA"/>
</dbReference>
<feature type="region of interest" description="Disordered" evidence="3">
    <location>
        <begin position="446"/>
        <end position="472"/>
    </location>
</feature>
<dbReference type="Gene3D" id="3.30.420.10">
    <property type="entry name" value="Ribonuclease H-like superfamily/Ribonuclease H"/>
    <property type="match status" value="1"/>
</dbReference>
<gene>
    <name evidence="5" type="ORF">PR001_g27843</name>
</gene>
<evidence type="ECO:0000256" key="3">
    <source>
        <dbReference type="SAM" id="MobiDB-lite"/>
    </source>
</evidence>
<dbReference type="InterPro" id="IPR004875">
    <property type="entry name" value="DDE_SF_endonuclease_dom"/>
</dbReference>
<organism evidence="5 6">
    <name type="scientific">Phytophthora rubi</name>
    <dbReference type="NCBI Taxonomy" id="129364"/>
    <lineage>
        <taxon>Eukaryota</taxon>
        <taxon>Sar</taxon>
        <taxon>Stramenopiles</taxon>
        <taxon>Oomycota</taxon>
        <taxon>Peronosporomycetes</taxon>
        <taxon>Peronosporales</taxon>
        <taxon>Peronosporaceae</taxon>
        <taxon>Phytophthora</taxon>
    </lineage>
</organism>
<dbReference type="InterPro" id="IPR009057">
    <property type="entry name" value="Homeodomain-like_sf"/>
</dbReference>
<protein>
    <recommendedName>
        <fullName evidence="4">HTH CENPB-type domain-containing protein</fullName>
    </recommendedName>
</protein>
<dbReference type="Pfam" id="PF03221">
    <property type="entry name" value="HTH_Tnp_Tc5"/>
    <property type="match status" value="1"/>
</dbReference>
<dbReference type="Gene3D" id="1.10.10.10">
    <property type="entry name" value="Winged helix-like DNA-binding domain superfamily/Winged helix DNA-binding domain"/>
    <property type="match status" value="1"/>
</dbReference>
<proteinExistence type="inferred from homology"/>
<evidence type="ECO:0000313" key="5">
    <source>
        <dbReference type="EMBL" id="KAE8968277.1"/>
    </source>
</evidence>
<evidence type="ECO:0000259" key="4">
    <source>
        <dbReference type="PROSITE" id="PS51253"/>
    </source>
</evidence>
<reference evidence="5 6" key="1">
    <citation type="submission" date="2018-09" db="EMBL/GenBank/DDBJ databases">
        <title>Genomic investigation of the strawberry pathogen Phytophthora fragariae indicates pathogenicity is determined by transcriptional variation in three key races.</title>
        <authorList>
            <person name="Adams T.M."/>
            <person name="Armitage A.D."/>
            <person name="Sobczyk M.K."/>
            <person name="Bates H.J."/>
            <person name="Dunwell J.M."/>
            <person name="Nellist C.F."/>
            <person name="Harrison R.J."/>
        </authorList>
    </citation>
    <scope>NUCLEOTIDE SEQUENCE [LARGE SCALE GENOMIC DNA]</scope>
    <source>
        <strain evidence="5 6">SCRP249</strain>
    </source>
</reference>
<dbReference type="InterPro" id="IPR036388">
    <property type="entry name" value="WH-like_DNA-bd_sf"/>
</dbReference>
<name>A0A6A3HGE4_9STRA</name>
<dbReference type="AlphaFoldDB" id="A0A6A3HGE4"/>
<dbReference type="GO" id="GO:0003677">
    <property type="term" value="F:DNA binding"/>
    <property type="evidence" value="ECO:0007669"/>
    <property type="project" value="UniProtKB-KW"/>
</dbReference>
<dbReference type="PANTHER" id="PTHR19303">
    <property type="entry name" value="TRANSPOSON"/>
    <property type="match status" value="1"/>
</dbReference>
<evidence type="ECO:0000256" key="2">
    <source>
        <dbReference type="ARBA" id="ARBA00023125"/>
    </source>
</evidence>